<dbReference type="PANTHER" id="PTHR40265:SF1">
    <property type="entry name" value="GLYOXALASE-LIKE DOMAIN-CONTAINING PROTEIN"/>
    <property type="match status" value="1"/>
</dbReference>
<evidence type="ECO:0000313" key="3">
    <source>
        <dbReference type="EMBL" id="RSB80951.1"/>
    </source>
</evidence>
<protein>
    <submittedName>
        <fullName evidence="3">VOC family protein</fullName>
    </submittedName>
</protein>
<dbReference type="InterPro" id="IPR025870">
    <property type="entry name" value="Glyoxalase-like_dom"/>
</dbReference>
<evidence type="ECO:0000259" key="1">
    <source>
        <dbReference type="Pfam" id="PF13468"/>
    </source>
</evidence>
<dbReference type="EMBL" id="RJJT01000006">
    <property type="protein sequence ID" value="RSB80951.1"/>
    <property type="molecule type" value="Genomic_DNA"/>
</dbReference>
<sequence>MNAHSAKPHPLDHVVLSVVSIDLARERLGKLGFTVAADARHPFGTENACVFFADKTYLEPLGIASVEESEASARHGNVFTARNRAFRFRCGEEGLSAVAFATKDAGVDHRNFVSNGSSAGEMLQFSRPMTMPDGSESIAGFKLAFAGDLRAPDFFLFAVERVNTLPSDCSALEAHANGVTGIAEVALCAPEPAAFSAYVNLAVAQSAVEKTGFGVNIAASNAKISLMTPEGLEAYFEIAVPPAERGLRGRAILFNVGDLAVTEAHLAANGVTYTRKNNRILVKPAPGQGALFAFEETR</sequence>
<name>A0A427N260_9HYPH</name>
<evidence type="ECO:0000313" key="2">
    <source>
        <dbReference type="EMBL" id="MBB3134003.1"/>
    </source>
</evidence>
<dbReference type="RefSeq" id="WP_125844787.1">
    <property type="nucleotide sequence ID" value="NZ_JACHXH010000005.1"/>
</dbReference>
<dbReference type="Proteomes" id="UP000518315">
    <property type="component" value="Unassembled WGS sequence"/>
</dbReference>
<dbReference type="InterPro" id="IPR029068">
    <property type="entry name" value="Glyas_Bleomycin-R_OHBP_Dase"/>
</dbReference>
<accession>A0A427N260</accession>
<dbReference type="AlphaFoldDB" id="A0A427N260"/>
<evidence type="ECO:0000313" key="4">
    <source>
        <dbReference type="Proteomes" id="UP000277279"/>
    </source>
</evidence>
<proteinExistence type="predicted"/>
<comment type="caution">
    <text evidence="3">The sequence shown here is derived from an EMBL/GenBank/DDBJ whole genome shotgun (WGS) entry which is preliminary data.</text>
</comment>
<evidence type="ECO:0000313" key="5">
    <source>
        <dbReference type="Proteomes" id="UP000518315"/>
    </source>
</evidence>
<dbReference type="OrthoDB" id="9812467at2"/>
<reference evidence="2 5" key="2">
    <citation type="submission" date="2020-08" db="EMBL/GenBank/DDBJ databases">
        <title>Genomic Encyclopedia of Type Strains, Phase III (KMG-III): the genomes of soil and plant-associated and newly described type strains.</title>
        <authorList>
            <person name="Whitman W."/>
        </authorList>
    </citation>
    <scope>NUCLEOTIDE SEQUENCE [LARGE SCALE GENOMIC DNA]</scope>
    <source>
        <strain evidence="2 5">CECT 4113</strain>
    </source>
</reference>
<dbReference type="Gene3D" id="3.10.180.10">
    <property type="entry name" value="2,3-Dihydroxybiphenyl 1,2-Dioxygenase, domain 1"/>
    <property type="match status" value="1"/>
</dbReference>
<keyword evidence="5" id="KW-1185">Reference proteome</keyword>
<dbReference type="EMBL" id="JACHXH010000005">
    <property type="protein sequence ID" value="MBB3134003.1"/>
    <property type="molecule type" value="Genomic_DNA"/>
</dbReference>
<gene>
    <name evidence="3" type="ORF">EFD55_10020</name>
    <name evidence="2" type="ORF">FHS26_001719</name>
</gene>
<dbReference type="SUPFAM" id="SSF54593">
    <property type="entry name" value="Glyoxalase/Bleomycin resistance protein/Dihydroxybiphenyl dioxygenase"/>
    <property type="match status" value="1"/>
</dbReference>
<dbReference type="Proteomes" id="UP000277279">
    <property type="component" value="Unassembled WGS sequence"/>
</dbReference>
<reference evidence="3 4" key="1">
    <citation type="submission" date="2018-11" db="EMBL/GenBank/DDBJ databases">
        <authorList>
            <person name="Huo Y."/>
        </authorList>
    </citation>
    <scope>NUCLEOTIDE SEQUENCE [LARGE SCALE GENOMIC DNA]</scope>
    <source>
        <strain evidence="3 4">DSM 30132</strain>
    </source>
</reference>
<dbReference type="PANTHER" id="PTHR40265">
    <property type="entry name" value="BLL2707 PROTEIN"/>
    <property type="match status" value="1"/>
</dbReference>
<organism evidence="3 4">
    <name type="scientific">Rhizobium pisi</name>
    <dbReference type="NCBI Taxonomy" id="574561"/>
    <lineage>
        <taxon>Bacteria</taxon>
        <taxon>Pseudomonadati</taxon>
        <taxon>Pseudomonadota</taxon>
        <taxon>Alphaproteobacteria</taxon>
        <taxon>Hyphomicrobiales</taxon>
        <taxon>Rhizobiaceae</taxon>
        <taxon>Rhizobium/Agrobacterium group</taxon>
        <taxon>Rhizobium</taxon>
    </lineage>
</organism>
<dbReference type="Pfam" id="PF13468">
    <property type="entry name" value="Glyoxalase_3"/>
    <property type="match status" value="1"/>
</dbReference>
<feature type="domain" description="Glyoxalase-like" evidence="1">
    <location>
        <begin position="11"/>
        <end position="196"/>
    </location>
</feature>